<accession>F8P0M2</accession>
<keyword evidence="1" id="KW-0732">Signal</keyword>
<feature type="signal peptide" evidence="1">
    <location>
        <begin position="1"/>
        <end position="19"/>
    </location>
</feature>
<organism>
    <name type="scientific">Serpula lacrymans var. lacrymans (strain S7.9)</name>
    <name type="common">Dry rot fungus</name>
    <dbReference type="NCBI Taxonomy" id="578457"/>
    <lineage>
        <taxon>Eukaryota</taxon>
        <taxon>Fungi</taxon>
        <taxon>Dikarya</taxon>
        <taxon>Basidiomycota</taxon>
        <taxon>Agaricomycotina</taxon>
        <taxon>Agaricomycetes</taxon>
        <taxon>Agaricomycetidae</taxon>
        <taxon>Boletales</taxon>
        <taxon>Coniophorineae</taxon>
        <taxon>Serpulaceae</taxon>
        <taxon>Serpula</taxon>
    </lineage>
</organism>
<feature type="chain" id="PRO_5003381946" description="Secreted protein" evidence="1">
    <location>
        <begin position="20"/>
        <end position="73"/>
    </location>
</feature>
<evidence type="ECO:0000256" key="1">
    <source>
        <dbReference type="SAM" id="SignalP"/>
    </source>
</evidence>
<protein>
    <recommendedName>
        <fullName evidence="3">Secreted protein</fullName>
    </recommendedName>
</protein>
<dbReference type="HOGENOM" id="CLU_2706355_0_0_1"/>
<dbReference type="EMBL" id="GL945436">
    <property type="protein sequence ID" value="EGO22706.1"/>
    <property type="molecule type" value="Genomic_DNA"/>
</dbReference>
<reference evidence="2" key="1">
    <citation type="submission" date="2011-04" db="EMBL/GenBank/DDBJ databases">
        <title>Evolution of plant cell wall degrading machinery underlies the functional diversity of forest fungi.</title>
        <authorList>
            <consortium name="US DOE Joint Genome Institute (JGI-PGF)"/>
            <person name="Eastwood D.C."/>
            <person name="Floudas D."/>
            <person name="Binder M."/>
            <person name="Majcherczyk A."/>
            <person name="Schneider P."/>
            <person name="Aerts A."/>
            <person name="Asiegbu F.O."/>
            <person name="Baker S.E."/>
            <person name="Barry K."/>
            <person name="Bendiksby M."/>
            <person name="Blumentritt M."/>
            <person name="Coutinho P.M."/>
            <person name="Cullen D."/>
            <person name="Cullen D."/>
            <person name="Gathman A."/>
            <person name="Goodell B."/>
            <person name="Henrissat B."/>
            <person name="Ihrmark K."/>
            <person name="Kauserud H."/>
            <person name="Kohler A."/>
            <person name="LaButti K."/>
            <person name="Lapidus A."/>
            <person name="Lavin J.L."/>
            <person name="Lee Y.-H."/>
            <person name="Lindquist E."/>
            <person name="Lilly W."/>
            <person name="Lucas S."/>
            <person name="Morin E."/>
            <person name="Murat C."/>
            <person name="Oguiza J.A."/>
            <person name="Park J."/>
            <person name="Pisabarro A.G."/>
            <person name="Riley R."/>
            <person name="Rosling A."/>
            <person name="Salamov A."/>
            <person name="Schmidt O."/>
            <person name="Schmutz J."/>
            <person name="Skrede I."/>
            <person name="Stenlid J."/>
            <person name="Wiebenga A."/>
            <person name="Xie X."/>
            <person name="Kues U."/>
            <person name="Hibbett D.S."/>
            <person name="Hoffmeister D."/>
            <person name="Hogberg N."/>
            <person name="Martin F."/>
            <person name="Grigoriev I.V."/>
            <person name="Watkinson S.C."/>
        </authorList>
    </citation>
    <scope>NUCLEOTIDE SEQUENCE</scope>
    <source>
        <strain evidence="2">S7.9</strain>
    </source>
</reference>
<sequence>MSSLITTMHQVMLLQLLLACHPHFLLQLACNPSWLKVAAVLALKVITAVISPLKKTETHLQRIQMTANRRESG</sequence>
<evidence type="ECO:0000313" key="2">
    <source>
        <dbReference type="EMBL" id="EGO22706.1"/>
    </source>
</evidence>
<dbReference type="GeneID" id="18819863"/>
<proteinExistence type="predicted"/>
<dbReference type="KEGG" id="sla:SERLADRAFT_471025"/>
<gene>
    <name evidence="2" type="ORF">SERLADRAFT_471025</name>
</gene>
<name>F8P0M2_SERL9</name>
<dbReference type="AlphaFoldDB" id="F8P0M2"/>
<dbReference type="Proteomes" id="UP000008064">
    <property type="component" value="Unassembled WGS sequence"/>
</dbReference>
<evidence type="ECO:0008006" key="3">
    <source>
        <dbReference type="Google" id="ProtNLM"/>
    </source>
</evidence>
<dbReference type="RefSeq" id="XP_007319946.1">
    <property type="nucleotide sequence ID" value="XM_007319884.1"/>
</dbReference>